<dbReference type="PANTHER" id="PTHR43312:SF1">
    <property type="entry name" value="NADP-DEPENDENT OXIDOREDUCTASE DOMAIN-CONTAINING PROTEIN"/>
    <property type="match status" value="1"/>
</dbReference>
<name>A0ABN0Y2Q1_9CAUL</name>
<keyword evidence="3" id="KW-1185">Reference proteome</keyword>
<sequence length="262" mass="28451">MRQILQTASDAGISMVATKPTGDGERLLGQSWPFPSPFRVSVRTVELSEGLDRAEARARRSLEHMGLPRGDVVLVQNANDLAGEEGRALWNRLQGLKERGLFRKIGFIASIEDSPAVLARRFQPDVVQLPCNVLDQRARKNGTIESLAEMGVGVHLSSVFAKGLLFTTSDRLPEGFRAFAPSLSRVRRRMAEACVDPMQAALTYGLNLPGVERVIVKVNSAPQLRAILAASYAPCADIDWSSMALEDSSAALSARLRVVNAA</sequence>
<evidence type="ECO:0000259" key="1">
    <source>
        <dbReference type="Pfam" id="PF00248"/>
    </source>
</evidence>
<dbReference type="InterPro" id="IPR053135">
    <property type="entry name" value="AKR2_Oxidoreductase"/>
</dbReference>
<feature type="domain" description="NADP-dependent oxidoreductase" evidence="1">
    <location>
        <begin position="53"/>
        <end position="237"/>
    </location>
</feature>
<evidence type="ECO:0000313" key="3">
    <source>
        <dbReference type="Proteomes" id="UP001500791"/>
    </source>
</evidence>
<comment type="caution">
    <text evidence="2">The sequence shown here is derived from an EMBL/GenBank/DDBJ whole genome shotgun (WGS) entry which is preliminary data.</text>
</comment>
<proteinExistence type="predicted"/>
<dbReference type="NCBIfam" id="NF011432">
    <property type="entry name" value="PRK14863.1"/>
    <property type="match status" value="1"/>
</dbReference>
<gene>
    <name evidence="2" type="ORF">GCM10009093_04220</name>
</gene>
<evidence type="ECO:0000313" key="2">
    <source>
        <dbReference type="EMBL" id="GAA0380390.1"/>
    </source>
</evidence>
<dbReference type="CDD" id="cd19097">
    <property type="entry name" value="AKR_unchar"/>
    <property type="match status" value="1"/>
</dbReference>
<dbReference type="SUPFAM" id="SSF51430">
    <property type="entry name" value="NAD(P)-linked oxidoreductase"/>
    <property type="match status" value="1"/>
</dbReference>
<dbReference type="Pfam" id="PF00248">
    <property type="entry name" value="Aldo_ket_red"/>
    <property type="match status" value="1"/>
</dbReference>
<dbReference type="InterPro" id="IPR023210">
    <property type="entry name" value="NADP_OxRdtase_dom"/>
</dbReference>
<dbReference type="InterPro" id="IPR036812">
    <property type="entry name" value="NAD(P)_OxRdtase_dom_sf"/>
</dbReference>
<dbReference type="Gene3D" id="3.20.20.100">
    <property type="entry name" value="NADP-dependent oxidoreductase domain"/>
    <property type="match status" value="1"/>
</dbReference>
<dbReference type="PANTHER" id="PTHR43312">
    <property type="entry name" value="D-THREO-ALDOSE 1-DEHYDROGENASE"/>
    <property type="match status" value="1"/>
</dbReference>
<accession>A0ABN0Y2Q1</accession>
<dbReference type="Proteomes" id="UP001500791">
    <property type="component" value="Unassembled WGS sequence"/>
</dbReference>
<protein>
    <submittedName>
        <fullName evidence="2">Bifunctional regulator KidO</fullName>
    </submittedName>
</protein>
<organism evidence="2 3">
    <name type="scientific">Brevundimonas terrae</name>
    <dbReference type="NCBI Taxonomy" id="363631"/>
    <lineage>
        <taxon>Bacteria</taxon>
        <taxon>Pseudomonadati</taxon>
        <taxon>Pseudomonadota</taxon>
        <taxon>Alphaproteobacteria</taxon>
        <taxon>Caulobacterales</taxon>
        <taxon>Caulobacteraceae</taxon>
        <taxon>Brevundimonas</taxon>
    </lineage>
</organism>
<reference evidence="2 3" key="1">
    <citation type="journal article" date="2019" name="Int. J. Syst. Evol. Microbiol.">
        <title>The Global Catalogue of Microorganisms (GCM) 10K type strain sequencing project: providing services to taxonomists for standard genome sequencing and annotation.</title>
        <authorList>
            <consortium name="The Broad Institute Genomics Platform"/>
            <consortium name="The Broad Institute Genome Sequencing Center for Infectious Disease"/>
            <person name="Wu L."/>
            <person name="Ma J."/>
        </authorList>
    </citation>
    <scope>NUCLEOTIDE SEQUENCE [LARGE SCALE GENOMIC DNA]</scope>
    <source>
        <strain evidence="2 3">JCM 13476</strain>
    </source>
</reference>
<dbReference type="EMBL" id="BAAAEJ010000003">
    <property type="protein sequence ID" value="GAA0380390.1"/>
    <property type="molecule type" value="Genomic_DNA"/>
</dbReference>